<comment type="subcellular location">
    <subcellularLocation>
        <location evidence="1">Membrane</location>
        <topology evidence="1">Lipid-anchor</topology>
    </subcellularLocation>
</comment>
<evidence type="ECO:0000256" key="3">
    <source>
        <dbReference type="ARBA" id="ARBA00022544"/>
    </source>
</evidence>
<dbReference type="PANTHER" id="PTHR35789">
    <property type="entry name" value="SPORE GERMINATION PROTEIN B3"/>
    <property type="match status" value="1"/>
</dbReference>
<keyword evidence="3" id="KW-0309">Germination</keyword>
<evidence type="ECO:0000256" key="1">
    <source>
        <dbReference type="ARBA" id="ARBA00004635"/>
    </source>
</evidence>
<gene>
    <name evidence="10" type="ORF">BED47_01870</name>
</gene>
<evidence type="ECO:0000313" key="10">
    <source>
        <dbReference type="EMBL" id="ODG93943.1"/>
    </source>
</evidence>
<dbReference type="InterPro" id="IPR046953">
    <property type="entry name" value="Spore_GerAC-like_C"/>
</dbReference>
<dbReference type="Proteomes" id="UP000094580">
    <property type="component" value="Unassembled WGS sequence"/>
</dbReference>
<dbReference type="InterPro" id="IPR038501">
    <property type="entry name" value="Spore_GerAC_C_sf"/>
</dbReference>
<proteinExistence type="inferred from homology"/>
<evidence type="ECO:0000256" key="2">
    <source>
        <dbReference type="ARBA" id="ARBA00007886"/>
    </source>
</evidence>
<keyword evidence="6" id="KW-0564">Palmitate</keyword>
<protein>
    <recommendedName>
        <fullName evidence="12">Ger(X)C family spore germination protein</fullName>
    </recommendedName>
</protein>
<sequence length="375" mass="42354">MKYKIALISLICILPLTSCWDQRLLKESRLVYSAGFDLAEDNNMLVTAVIKTNSQGGSDPTQVKTTNVIITATGKTTSDARIKVTRKVAGDYATNKTRVLLLGDELSKQDIYPIFDVIYRDPRSSLGAKVIITKGKAEEVLKLSKVEETLISEEILDLVTNAESHTMVPIENVQTICTIMFDPGEDIFLPLIEKDDDKLIDISGVALFNDQKYTGYNLLGDEPTMLLLFKDQMKKYARFNVNVSPKEKDIRERYITIQVKKNKPKMEIKVSKGNKITVNLNLKLDVDTLEYAHDELDSKKEIDQLNKKISKQLTIKAEKIIKTVQESNCDALGIGRQLISFHPDVWKKLDWDKDYAKITIKPKVEVKIVGTGILK</sequence>
<accession>A0ABX2ZWM2</accession>
<feature type="domain" description="Spore germination GerAC-like C-terminal" evidence="8">
    <location>
        <begin position="203"/>
        <end position="372"/>
    </location>
</feature>
<organism evidence="10 11">
    <name type="scientific">Gottfriedia luciferensis</name>
    <dbReference type="NCBI Taxonomy" id="178774"/>
    <lineage>
        <taxon>Bacteria</taxon>
        <taxon>Bacillati</taxon>
        <taxon>Bacillota</taxon>
        <taxon>Bacilli</taxon>
        <taxon>Bacillales</taxon>
        <taxon>Bacillaceae</taxon>
        <taxon>Gottfriedia</taxon>
    </lineage>
</organism>
<dbReference type="EMBL" id="MDKC01000001">
    <property type="protein sequence ID" value="ODG93943.1"/>
    <property type="molecule type" value="Genomic_DNA"/>
</dbReference>
<keyword evidence="11" id="KW-1185">Reference proteome</keyword>
<dbReference type="Pfam" id="PF05504">
    <property type="entry name" value="Spore_GerAC"/>
    <property type="match status" value="1"/>
</dbReference>
<keyword evidence="4" id="KW-0732">Signal</keyword>
<feature type="domain" description="Spore germination protein N-terminal" evidence="9">
    <location>
        <begin position="21"/>
        <end position="193"/>
    </location>
</feature>
<dbReference type="PANTHER" id="PTHR35789:SF1">
    <property type="entry name" value="SPORE GERMINATION PROTEIN B3"/>
    <property type="match status" value="1"/>
</dbReference>
<keyword evidence="7" id="KW-0449">Lipoprotein</keyword>
<evidence type="ECO:0000256" key="5">
    <source>
        <dbReference type="ARBA" id="ARBA00023136"/>
    </source>
</evidence>
<dbReference type="RefSeq" id="WP_069032121.1">
    <property type="nucleotide sequence ID" value="NZ_MDKC01000001.1"/>
</dbReference>
<dbReference type="InterPro" id="IPR057336">
    <property type="entry name" value="GerAC_N"/>
</dbReference>
<evidence type="ECO:0008006" key="12">
    <source>
        <dbReference type="Google" id="ProtNLM"/>
    </source>
</evidence>
<dbReference type="NCBIfam" id="TIGR02887">
    <property type="entry name" value="spore_ger_x_C"/>
    <property type="match status" value="1"/>
</dbReference>
<dbReference type="Gene3D" id="3.30.300.210">
    <property type="entry name" value="Nutrient germinant receptor protein C, domain 3"/>
    <property type="match status" value="1"/>
</dbReference>
<reference evidence="10 11" key="1">
    <citation type="submission" date="2016-07" db="EMBL/GenBank/DDBJ databases">
        <authorList>
            <person name="Townsley L."/>
            <person name="Shank E.A."/>
        </authorList>
    </citation>
    <scope>NUCLEOTIDE SEQUENCE [LARGE SCALE GENOMIC DNA]</scope>
    <source>
        <strain evidence="10 11">CH01</strain>
    </source>
</reference>
<dbReference type="Pfam" id="PF25198">
    <property type="entry name" value="Spore_GerAC_N"/>
    <property type="match status" value="1"/>
</dbReference>
<dbReference type="InterPro" id="IPR008844">
    <property type="entry name" value="Spore_GerAC-like"/>
</dbReference>
<evidence type="ECO:0000313" key="11">
    <source>
        <dbReference type="Proteomes" id="UP000094580"/>
    </source>
</evidence>
<comment type="caution">
    <text evidence="10">The sequence shown here is derived from an EMBL/GenBank/DDBJ whole genome shotgun (WGS) entry which is preliminary data.</text>
</comment>
<evidence type="ECO:0000259" key="8">
    <source>
        <dbReference type="Pfam" id="PF05504"/>
    </source>
</evidence>
<evidence type="ECO:0000256" key="6">
    <source>
        <dbReference type="ARBA" id="ARBA00023139"/>
    </source>
</evidence>
<evidence type="ECO:0000256" key="4">
    <source>
        <dbReference type="ARBA" id="ARBA00022729"/>
    </source>
</evidence>
<comment type="similarity">
    <text evidence="2">Belongs to the GerABKC lipoprotein family.</text>
</comment>
<evidence type="ECO:0000256" key="7">
    <source>
        <dbReference type="ARBA" id="ARBA00023288"/>
    </source>
</evidence>
<keyword evidence="5" id="KW-0472">Membrane</keyword>
<name>A0ABX2ZWM2_9BACI</name>
<evidence type="ECO:0000259" key="9">
    <source>
        <dbReference type="Pfam" id="PF25198"/>
    </source>
</evidence>